<dbReference type="PANTHER" id="PTHR46411">
    <property type="entry name" value="FAMILY ATPASE, PUTATIVE-RELATED"/>
    <property type="match status" value="1"/>
</dbReference>
<dbReference type="AlphaFoldDB" id="A0A2T3A590"/>
<protein>
    <recommendedName>
        <fullName evidence="1">AAA+ ATPase lid domain-containing protein</fullName>
    </recommendedName>
</protein>
<dbReference type="EMBL" id="KZ678466">
    <property type="protein sequence ID" value="PSR83017.1"/>
    <property type="molecule type" value="Genomic_DNA"/>
</dbReference>
<feature type="domain" description="AAA+ ATPase lid" evidence="1">
    <location>
        <begin position="81"/>
        <end position="180"/>
    </location>
</feature>
<dbReference type="InParanoid" id="A0A2T3A590"/>
<keyword evidence="3" id="KW-1185">Reference proteome</keyword>
<reference evidence="2 3" key="1">
    <citation type="journal article" date="2018" name="Mycol. Prog.">
        <title>Coniella lustricola, a new species from submerged detritus.</title>
        <authorList>
            <person name="Raudabaugh D.B."/>
            <person name="Iturriaga T."/>
            <person name="Carver A."/>
            <person name="Mondo S."/>
            <person name="Pangilinan J."/>
            <person name="Lipzen A."/>
            <person name="He G."/>
            <person name="Amirebrahimi M."/>
            <person name="Grigoriev I.V."/>
            <person name="Miller A.N."/>
        </authorList>
    </citation>
    <scope>NUCLEOTIDE SEQUENCE [LARGE SCALE GENOMIC DNA]</scope>
    <source>
        <strain evidence="2 3">B22-T-1</strain>
    </source>
</reference>
<accession>A0A2T3A590</accession>
<dbReference type="Pfam" id="PF23232">
    <property type="entry name" value="AAA_lid_13"/>
    <property type="match status" value="1"/>
</dbReference>
<gene>
    <name evidence="2" type="ORF">BD289DRAFT_411234</name>
</gene>
<dbReference type="PANTHER" id="PTHR46411:SF4">
    <property type="entry name" value="AAA+ ATPASE DOMAIN-CONTAINING PROTEIN"/>
    <property type="match status" value="1"/>
</dbReference>
<dbReference type="OrthoDB" id="10042665at2759"/>
<proteinExistence type="predicted"/>
<dbReference type="InterPro" id="IPR027417">
    <property type="entry name" value="P-loop_NTPase"/>
</dbReference>
<organism evidence="2 3">
    <name type="scientific">Coniella lustricola</name>
    <dbReference type="NCBI Taxonomy" id="2025994"/>
    <lineage>
        <taxon>Eukaryota</taxon>
        <taxon>Fungi</taxon>
        <taxon>Dikarya</taxon>
        <taxon>Ascomycota</taxon>
        <taxon>Pezizomycotina</taxon>
        <taxon>Sordariomycetes</taxon>
        <taxon>Sordariomycetidae</taxon>
        <taxon>Diaporthales</taxon>
        <taxon>Schizoparmaceae</taxon>
        <taxon>Coniella</taxon>
    </lineage>
</organism>
<dbReference type="InterPro" id="IPR056599">
    <property type="entry name" value="AAA_lid_fung"/>
</dbReference>
<evidence type="ECO:0000313" key="2">
    <source>
        <dbReference type="EMBL" id="PSR83017.1"/>
    </source>
</evidence>
<dbReference type="STRING" id="2025994.A0A2T3A590"/>
<dbReference type="Proteomes" id="UP000241462">
    <property type="component" value="Unassembled WGS sequence"/>
</dbReference>
<dbReference type="SUPFAM" id="SSF52540">
    <property type="entry name" value="P-loop containing nucleoside triphosphate hydrolases"/>
    <property type="match status" value="1"/>
</dbReference>
<evidence type="ECO:0000259" key="1">
    <source>
        <dbReference type="Pfam" id="PF23232"/>
    </source>
</evidence>
<name>A0A2T3A590_9PEZI</name>
<sequence length="195" mass="23106">MKDLHDPIFHEADVFMQRMDSSNLHRNSLVAGFLRALEFYDGILFLITNRVGAFDYGRRMLISPAGRFISRIHVQLFCNEFSGDERQQVWSLFMQKLTKDRGRYIRITMDAKDYINGQAVRAVRWNGREIRNAFQTAVSLAEYKDQRDEEGRIKLTDEHLRAVVHTSQDFKDYLKDLHKADEDKRALRRYERLDT</sequence>
<evidence type="ECO:0000313" key="3">
    <source>
        <dbReference type="Proteomes" id="UP000241462"/>
    </source>
</evidence>